<feature type="domain" description="PLA2c" evidence="12">
    <location>
        <begin position="75"/>
        <end position="626"/>
    </location>
</feature>
<evidence type="ECO:0000256" key="7">
    <source>
        <dbReference type="ARBA" id="ARBA00023180"/>
    </source>
</evidence>
<evidence type="ECO:0000256" key="10">
    <source>
        <dbReference type="RuleBase" id="RU362103"/>
    </source>
</evidence>
<dbReference type="GO" id="GO:0004623">
    <property type="term" value="F:phospholipase A2 activity"/>
    <property type="evidence" value="ECO:0007669"/>
    <property type="project" value="TreeGrafter"/>
</dbReference>
<name>G8YFY7_PICSO</name>
<evidence type="ECO:0000313" key="13">
    <source>
        <dbReference type="EMBL" id="CCE82086.1"/>
    </source>
</evidence>
<dbReference type="PANTHER" id="PTHR10728:SF33">
    <property type="entry name" value="LYSOPHOSPHOLIPASE 1-RELATED"/>
    <property type="match status" value="1"/>
</dbReference>
<dbReference type="EC" id="3.1.1.5" evidence="2 10"/>
<feature type="region of interest" description="Disordered" evidence="11">
    <location>
        <begin position="630"/>
        <end position="686"/>
    </location>
</feature>
<evidence type="ECO:0000256" key="2">
    <source>
        <dbReference type="ARBA" id="ARBA00013274"/>
    </source>
</evidence>
<keyword evidence="5 9" id="KW-0442">Lipid degradation</keyword>
<evidence type="ECO:0000256" key="3">
    <source>
        <dbReference type="ARBA" id="ARBA00022729"/>
    </source>
</evidence>
<dbReference type="GO" id="GO:0046475">
    <property type="term" value="P:glycerophospholipid catabolic process"/>
    <property type="evidence" value="ECO:0007669"/>
    <property type="project" value="TreeGrafter"/>
</dbReference>
<dbReference type="Gene3D" id="3.40.1090.10">
    <property type="entry name" value="Cytosolic phospholipase A2 catalytic domain"/>
    <property type="match status" value="1"/>
</dbReference>
<evidence type="ECO:0000313" key="14">
    <source>
        <dbReference type="Proteomes" id="UP000005222"/>
    </source>
</evidence>
<dbReference type="PANTHER" id="PTHR10728">
    <property type="entry name" value="CYTOSOLIC PHOSPHOLIPASE A2"/>
    <property type="match status" value="1"/>
</dbReference>
<evidence type="ECO:0000256" key="1">
    <source>
        <dbReference type="ARBA" id="ARBA00008780"/>
    </source>
</evidence>
<reference evidence="13 14" key="1">
    <citation type="journal article" date="2012" name="G3 (Bethesda)">
        <title>Pichia sorbitophila, an interspecies yeast hybrid reveals early steps of genome resolution following polyploidization.</title>
        <authorList>
            <person name="Leh Louis V."/>
            <person name="Despons L."/>
            <person name="Friedrich A."/>
            <person name="Martin T."/>
            <person name="Durrens P."/>
            <person name="Casaregola S."/>
            <person name="Neuveglise C."/>
            <person name="Fairhead C."/>
            <person name="Marck C."/>
            <person name="Cruz J.A."/>
            <person name="Straub M.L."/>
            <person name="Kugler V."/>
            <person name="Sacerdot C."/>
            <person name="Uzunov Z."/>
            <person name="Thierry A."/>
            <person name="Weiss S."/>
            <person name="Bleykasten C."/>
            <person name="De Montigny J."/>
            <person name="Jacques N."/>
            <person name="Jung P."/>
            <person name="Lemaire M."/>
            <person name="Mallet S."/>
            <person name="Morel G."/>
            <person name="Richard G.F."/>
            <person name="Sarkar A."/>
            <person name="Savel G."/>
            <person name="Schacherer J."/>
            <person name="Seret M.L."/>
            <person name="Talla E."/>
            <person name="Samson G."/>
            <person name="Jubin C."/>
            <person name="Poulain J."/>
            <person name="Vacherie B."/>
            <person name="Barbe V."/>
            <person name="Pelletier E."/>
            <person name="Sherman D.J."/>
            <person name="Westhof E."/>
            <person name="Weissenbach J."/>
            <person name="Baret P.V."/>
            <person name="Wincker P."/>
            <person name="Gaillardin C."/>
            <person name="Dujon B."/>
            <person name="Souciet J.L."/>
        </authorList>
    </citation>
    <scope>NUCLEOTIDE SEQUENCE [LARGE SCALE GENOMIC DNA]</scope>
    <source>
        <strain evidence="14">ATCC MYA-4447 / BCRC 22081 / CBS 7064 / NBRC 10061 / NRRL Y-12695</strain>
    </source>
</reference>
<evidence type="ECO:0000259" key="12">
    <source>
        <dbReference type="PROSITE" id="PS51210"/>
    </source>
</evidence>
<evidence type="ECO:0000256" key="11">
    <source>
        <dbReference type="SAM" id="MobiDB-lite"/>
    </source>
</evidence>
<evidence type="ECO:0000256" key="6">
    <source>
        <dbReference type="ARBA" id="ARBA00023098"/>
    </source>
</evidence>
<dbReference type="GO" id="GO:0005783">
    <property type="term" value="C:endoplasmic reticulum"/>
    <property type="evidence" value="ECO:0007669"/>
    <property type="project" value="TreeGrafter"/>
</dbReference>
<dbReference type="STRING" id="559304.G8YFY7"/>
<comment type="catalytic activity">
    <reaction evidence="10">
        <text>a 1-acyl-sn-glycero-3-phosphocholine + H2O = sn-glycerol 3-phosphocholine + a fatty acid + H(+)</text>
        <dbReference type="Rhea" id="RHEA:15177"/>
        <dbReference type="ChEBI" id="CHEBI:15377"/>
        <dbReference type="ChEBI" id="CHEBI:15378"/>
        <dbReference type="ChEBI" id="CHEBI:16870"/>
        <dbReference type="ChEBI" id="CHEBI:28868"/>
        <dbReference type="ChEBI" id="CHEBI:58168"/>
        <dbReference type="EC" id="3.1.1.5"/>
    </reaction>
</comment>
<dbReference type="InterPro" id="IPR016035">
    <property type="entry name" value="Acyl_Trfase/lysoPLipase"/>
</dbReference>
<protein>
    <recommendedName>
        <fullName evidence="2 10">Lysophospholipase</fullName>
        <ecNumber evidence="2 10">3.1.1.5</ecNumber>
    </recommendedName>
</protein>
<dbReference type="CDD" id="cd07203">
    <property type="entry name" value="cPLA2_Fungal_PLB"/>
    <property type="match status" value="1"/>
</dbReference>
<keyword evidence="6 9" id="KW-0443">Lipid metabolism</keyword>
<accession>G8YFY7</accession>
<dbReference type="FunFam" id="3.40.1090.10:FF:000010">
    <property type="entry name" value="Lysophospholipase"/>
    <property type="match status" value="1"/>
</dbReference>
<dbReference type="Pfam" id="PF01735">
    <property type="entry name" value="PLA2_B"/>
    <property type="match status" value="1"/>
</dbReference>
<dbReference type="OrthoDB" id="4084751at2759"/>
<comment type="similarity">
    <text evidence="1 10">Belongs to the lysophospholipase family.</text>
</comment>
<keyword evidence="7" id="KW-0325">Glycoprotein</keyword>
<gene>
    <name evidence="13" type="primary">Piso0_002782</name>
    <name evidence="13" type="ORF">GNLVRS01_PISO0I17696g</name>
</gene>
<dbReference type="GO" id="GO:0005576">
    <property type="term" value="C:extracellular region"/>
    <property type="evidence" value="ECO:0007669"/>
    <property type="project" value="TreeGrafter"/>
</dbReference>
<feature type="compositionally biased region" description="Low complexity" evidence="11">
    <location>
        <begin position="660"/>
        <end position="683"/>
    </location>
</feature>
<evidence type="ECO:0000256" key="5">
    <source>
        <dbReference type="ARBA" id="ARBA00022963"/>
    </source>
</evidence>
<sequence>MFGVFWIVALHALLCFCYGFEWPWEDSSSSSSSSGKASATSSASSSASGSSSGFSFFSSSSSGDDDSPYKPRNVTCPTGTLVRKAGNISDDERNYVSQRQEITNKNLIDFLDKRANISDFDAKKFVESLSKDHNITIGLAFSGGGYRAMLNGAGQILGLDKEYDQAADRGLGGLLQSSTYLTGLSGGSWLVGTLVLNDWISVADILDGKVDIWDLEDSIFNPNGLNLYKTVKYYNSMLNALSAKEDAGFPTSLTDIWGRALSYQFFSKGSGENVTWSSIRNLTSFKDHSMPFPIVVSDGRTPHTMVIDDNSTVFEFTPFELGSWDPSLGGFTDLQYIGSEVSDGKTNSSKCVSNFDNAGFVMGTSSTLFNQAILRLQKVDMNKMLKSIFTRILGSLSYSQDDIAAYTPNPFAKYDHGSASVSIIQNNTLFLVDGGEDQQNIPLYPLLQTPRKVDVIFAFDNSGDTSEKWPNGTSLVHTYKRQFTKQGKGTPFPYVPSEEDFVDKKLNKGPVFFGCDASNLTDLIDFHDDRNLNETDVPLVVYIPNYHTSYKSNTSTYKMSYDDDEKRGLIQNGFEVATSKNLTGDEDWAACIGCAVIRRSQERLGQKQPDDCKKCFKKYCWVGNEESAVSASSGSGSATSSSSGSSSSASKGSNGGSGAGSTSNTATSSHSSSSSKSKKNGANVEHSDKLSITLALILSFVI</sequence>
<keyword evidence="14" id="KW-1185">Reference proteome</keyword>
<dbReference type="GO" id="GO:0004622">
    <property type="term" value="F:phosphatidylcholine lysophospholipase activity"/>
    <property type="evidence" value="ECO:0007669"/>
    <property type="project" value="UniProtKB-EC"/>
</dbReference>
<evidence type="ECO:0000256" key="8">
    <source>
        <dbReference type="ARBA" id="ARBA00059407"/>
    </source>
</evidence>
<dbReference type="OMA" id="METYKRQ"/>
<dbReference type="PROSITE" id="PS51210">
    <property type="entry name" value="PLA2C"/>
    <property type="match status" value="1"/>
</dbReference>
<organism evidence="13 14">
    <name type="scientific">Pichia sorbitophila (strain ATCC MYA-4447 / BCRC 22081 / CBS 7064 / NBRC 10061 / NRRL Y-12695)</name>
    <name type="common">Hybrid yeast</name>
    <dbReference type="NCBI Taxonomy" id="559304"/>
    <lineage>
        <taxon>Eukaryota</taxon>
        <taxon>Fungi</taxon>
        <taxon>Dikarya</taxon>
        <taxon>Ascomycota</taxon>
        <taxon>Saccharomycotina</taxon>
        <taxon>Pichiomycetes</taxon>
        <taxon>Debaryomycetaceae</taxon>
        <taxon>Millerozyma</taxon>
    </lineage>
</organism>
<feature type="chain" id="PRO_5005133063" description="Lysophospholipase" evidence="10">
    <location>
        <begin position="20"/>
        <end position="702"/>
    </location>
</feature>
<feature type="signal peptide" evidence="10">
    <location>
        <begin position="1"/>
        <end position="19"/>
    </location>
</feature>
<comment type="function">
    <text evidence="8">Catalyzes the release of fatty acids from lysophospholipids. Phospholipase B may well contribute to pathogenicity by abetting the fungus in damaging and traversing host cell membranes, processes which likely increase the rapidity of disseminated infection.</text>
</comment>
<dbReference type="GO" id="GO:0005886">
    <property type="term" value="C:plasma membrane"/>
    <property type="evidence" value="ECO:0007669"/>
    <property type="project" value="TreeGrafter"/>
</dbReference>
<dbReference type="InterPro" id="IPR002642">
    <property type="entry name" value="LysoPLipase_cat_dom"/>
</dbReference>
<keyword evidence="4 9" id="KW-0378">Hydrolase</keyword>
<dbReference type="HOGENOM" id="CLU_014602_0_1_1"/>
<dbReference type="SUPFAM" id="SSF52151">
    <property type="entry name" value="FabD/lysophospholipase-like"/>
    <property type="match status" value="1"/>
</dbReference>
<evidence type="ECO:0000256" key="9">
    <source>
        <dbReference type="PROSITE-ProRule" id="PRU00555"/>
    </source>
</evidence>
<dbReference type="SMART" id="SM00022">
    <property type="entry name" value="PLAc"/>
    <property type="match status" value="1"/>
</dbReference>
<feature type="compositionally biased region" description="Low complexity" evidence="11">
    <location>
        <begin position="630"/>
        <end position="652"/>
    </location>
</feature>
<dbReference type="Proteomes" id="UP000005222">
    <property type="component" value="Chromosome I"/>
</dbReference>
<dbReference type="AlphaFoldDB" id="G8YFY7"/>
<keyword evidence="3 10" id="KW-0732">Signal</keyword>
<feature type="region of interest" description="Disordered" evidence="11">
    <location>
        <begin position="31"/>
        <end position="52"/>
    </location>
</feature>
<dbReference type="eggNOG" id="KOG1325">
    <property type="taxonomic scope" value="Eukaryota"/>
</dbReference>
<dbReference type="InParanoid" id="G8YFY7"/>
<evidence type="ECO:0000256" key="4">
    <source>
        <dbReference type="ARBA" id="ARBA00022801"/>
    </source>
</evidence>
<proteinExistence type="inferred from homology"/>
<dbReference type="EMBL" id="FO082051">
    <property type="protein sequence ID" value="CCE82086.1"/>
    <property type="molecule type" value="Genomic_DNA"/>
</dbReference>
<dbReference type="GO" id="GO:0005829">
    <property type="term" value="C:cytosol"/>
    <property type="evidence" value="ECO:0007669"/>
    <property type="project" value="TreeGrafter"/>
</dbReference>